<evidence type="ECO:0000313" key="1">
    <source>
        <dbReference type="EMBL" id="CAH2005161.1"/>
    </source>
</evidence>
<reference evidence="1" key="1">
    <citation type="submission" date="2022-03" db="EMBL/GenBank/DDBJ databases">
        <authorList>
            <person name="Sayadi A."/>
        </authorList>
    </citation>
    <scope>NUCLEOTIDE SEQUENCE</scope>
</reference>
<dbReference type="EMBL" id="CAKOFQ010007628">
    <property type="protein sequence ID" value="CAH2005161.1"/>
    <property type="molecule type" value="Genomic_DNA"/>
</dbReference>
<dbReference type="Proteomes" id="UP001152888">
    <property type="component" value="Unassembled WGS sequence"/>
</dbReference>
<evidence type="ECO:0000313" key="2">
    <source>
        <dbReference type="Proteomes" id="UP001152888"/>
    </source>
</evidence>
<protein>
    <submittedName>
        <fullName evidence="1">Uncharacterized protein</fullName>
    </submittedName>
</protein>
<dbReference type="AlphaFoldDB" id="A0A9P0M3J7"/>
<accession>A0A9P0M3J7</accession>
<name>A0A9P0M3J7_ACAOB</name>
<keyword evidence="2" id="KW-1185">Reference proteome</keyword>
<proteinExistence type="predicted"/>
<sequence length="33" mass="3586">MAIASAMNCRSLPLFSIVSSSLEDDTLINLMKN</sequence>
<organism evidence="1 2">
    <name type="scientific">Acanthoscelides obtectus</name>
    <name type="common">Bean weevil</name>
    <name type="synonym">Bruchus obtectus</name>
    <dbReference type="NCBI Taxonomy" id="200917"/>
    <lineage>
        <taxon>Eukaryota</taxon>
        <taxon>Metazoa</taxon>
        <taxon>Ecdysozoa</taxon>
        <taxon>Arthropoda</taxon>
        <taxon>Hexapoda</taxon>
        <taxon>Insecta</taxon>
        <taxon>Pterygota</taxon>
        <taxon>Neoptera</taxon>
        <taxon>Endopterygota</taxon>
        <taxon>Coleoptera</taxon>
        <taxon>Polyphaga</taxon>
        <taxon>Cucujiformia</taxon>
        <taxon>Chrysomeloidea</taxon>
        <taxon>Chrysomelidae</taxon>
        <taxon>Bruchinae</taxon>
        <taxon>Bruchini</taxon>
        <taxon>Acanthoscelides</taxon>
    </lineage>
</organism>
<comment type="caution">
    <text evidence="1">The sequence shown here is derived from an EMBL/GenBank/DDBJ whole genome shotgun (WGS) entry which is preliminary data.</text>
</comment>
<gene>
    <name evidence="1" type="ORF">ACAOBT_LOCUS28384</name>
</gene>